<evidence type="ECO:0000313" key="1">
    <source>
        <dbReference type="EMBL" id="JAP11501.1"/>
    </source>
</evidence>
<dbReference type="AlphaFoldDB" id="A0A0V0GUC8"/>
<accession>A0A0V0GUC8</accession>
<proteinExistence type="predicted"/>
<sequence>MLQKPQNLLTSLKRIQDEVIDTYPSYMNTALGQLNKLDIWNQKNFYCAVYKVFPLIIECAISRIGLFLNTIKSAN</sequence>
<dbReference type="EMBL" id="GEDG01031217">
    <property type="protein sequence ID" value="JAP11501.1"/>
    <property type="molecule type" value="Transcribed_RNA"/>
</dbReference>
<organism evidence="1">
    <name type="scientific">Solanum chacoense</name>
    <name type="common">Chaco potato</name>
    <dbReference type="NCBI Taxonomy" id="4108"/>
    <lineage>
        <taxon>Eukaryota</taxon>
        <taxon>Viridiplantae</taxon>
        <taxon>Streptophyta</taxon>
        <taxon>Embryophyta</taxon>
        <taxon>Tracheophyta</taxon>
        <taxon>Spermatophyta</taxon>
        <taxon>Magnoliopsida</taxon>
        <taxon>eudicotyledons</taxon>
        <taxon>Gunneridae</taxon>
        <taxon>Pentapetalae</taxon>
        <taxon>asterids</taxon>
        <taxon>lamiids</taxon>
        <taxon>Solanales</taxon>
        <taxon>Solanaceae</taxon>
        <taxon>Solanoideae</taxon>
        <taxon>Solaneae</taxon>
        <taxon>Solanum</taxon>
    </lineage>
</organism>
<protein>
    <submittedName>
        <fullName evidence="1">Putative ovule protein</fullName>
    </submittedName>
</protein>
<name>A0A0V0GUC8_SOLCH</name>
<reference evidence="1" key="1">
    <citation type="submission" date="2015-12" db="EMBL/GenBank/DDBJ databases">
        <title>Gene expression during late stages of embryo sac development: a critical building block for successful pollen-pistil interactions.</title>
        <authorList>
            <person name="Liu Y."/>
            <person name="Joly V."/>
            <person name="Sabar M."/>
            <person name="Matton D.P."/>
        </authorList>
    </citation>
    <scope>NUCLEOTIDE SEQUENCE</scope>
</reference>